<sequence length="115" mass="12970">MRKGIEDRIRFRCGSRYLDMEMGCPGANAKLESINFTLQVTAVEPPNVCLFWRIRISYTIVGYRRVALPTFLDFPHEHIEDGAAHTQGKFRGQVAIEVDANDEGSGRLVVFVIAL</sequence>
<keyword evidence="2" id="KW-1185">Reference proteome</keyword>
<protein>
    <submittedName>
        <fullName evidence="1">Uncharacterized protein</fullName>
    </submittedName>
</protein>
<evidence type="ECO:0000313" key="1">
    <source>
        <dbReference type="EMBL" id="KAF7408387.1"/>
    </source>
</evidence>
<dbReference type="AlphaFoldDB" id="A0A834KM35"/>
<accession>A0A834KM35</accession>
<name>A0A834KM35_VESVU</name>
<proteinExistence type="predicted"/>
<gene>
    <name evidence="1" type="ORF">HZH66_002924</name>
</gene>
<dbReference type="EMBL" id="JACSEA010000002">
    <property type="protein sequence ID" value="KAF7408387.1"/>
    <property type="molecule type" value="Genomic_DNA"/>
</dbReference>
<reference evidence="1" key="1">
    <citation type="journal article" date="2020" name="G3 (Bethesda)">
        <title>High-Quality Assemblies for Three Invasive Social Wasps from the &lt;i&gt;Vespula&lt;/i&gt; Genus.</title>
        <authorList>
            <person name="Harrop T.W.R."/>
            <person name="Guhlin J."/>
            <person name="McLaughlin G.M."/>
            <person name="Permina E."/>
            <person name="Stockwell P."/>
            <person name="Gilligan J."/>
            <person name="Le Lec M.F."/>
            <person name="Gruber M.A.M."/>
            <person name="Quinn O."/>
            <person name="Lovegrove M."/>
            <person name="Duncan E.J."/>
            <person name="Remnant E.J."/>
            <person name="Van Eeckhoven J."/>
            <person name="Graham B."/>
            <person name="Knapp R.A."/>
            <person name="Langford K.W."/>
            <person name="Kronenberg Z."/>
            <person name="Press M.O."/>
            <person name="Eacker S.M."/>
            <person name="Wilson-Rankin E.E."/>
            <person name="Purcell J."/>
            <person name="Lester P.J."/>
            <person name="Dearden P.K."/>
        </authorList>
    </citation>
    <scope>NUCLEOTIDE SEQUENCE</scope>
    <source>
        <strain evidence="1">Marl-1</strain>
    </source>
</reference>
<evidence type="ECO:0000313" key="2">
    <source>
        <dbReference type="Proteomes" id="UP000614350"/>
    </source>
</evidence>
<organism evidence="1 2">
    <name type="scientific">Vespula vulgaris</name>
    <name type="common">Yellow jacket</name>
    <name type="synonym">Wasp</name>
    <dbReference type="NCBI Taxonomy" id="7454"/>
    <lineage>
        <taxon>Eukaryota</taxon>
        <taxon>Metazoa</taxon>
        <taxon>Ecdysozoa</taxon>
        <taxon>Arthropoda</taxon>
        <taxon>Hexapoda</taxon>
        <taxon>Insecta</taxon>
        <taxon>Pterygota</taxon>
        <taxon>Neoptera</taxon>
        <taxon>Endopterygota</taxon>
        <taxon>Hymenoptera</taxon>
        <taxon>Apocrita</taxon>
        <taxon>Aculeata</taxon>
        <taxon>Vespoidea</taxon>
        <taxon>Vespidae</taxon>
        <taxon>Vespinae</taxon>
        <taxon>Vespula</taxon>
    </lineage>
</organism>
<dbReference type="Proteomes" id="UP000614350">
    <property type="component" value="Unassembled WGS sequence"/>
</dbReference>
<comment type="caution">
    <text evidence="1">The sequence shown here is derived from an EMBL/GenBank/DDBJ whole genome shotgun (WGS) entry which is preliminary data.</text>
</comment>